<proteinExistence type="predicted"/>
<dbReference type="Gene3D" id="3.40.50.1010">
    <property type="entry name" value="5'-nuclease"/>
    <property type="match status" value="1"/>
</dbReference>
<organism evidence="1">
    <name type="scientific">Candidatus Kentrum sp. DK</name>
    <dbReference type="NCBI Taxonomy" id="2126562"/>
    <lineage>
        <taxon>Bacteria</taxon>
        <taxon>Pseudomonadati</taxon>
        <taxon>Pseudomonadota</taxon>
        <taxon>Gammaproteobacteria</taxon>
        <taxon>Candidatus Kentrum</taxon>
    </lineage>
</organism>
<name>A0A450TJ42_9GAMM</name>
<dbReference type="InterPro" id="IPR029060">
    <property type="entry name" value="PIN-like_dom_sf"/>
</dbReference>
<evidence type="ECO:0000313" key="1">
    <source>
        <dbReference type="EMBL" id="VFJ67372.1"/>
    </source>
</evidence>
<dbReference type="EMBL" id="CAADEX010000190">
    <property type="protein sequence ID" value="VFJ67372.1"/>
    <property type="molecule type" value="Genomic_DNA"/>
</dbReference>
<evidence type="ECO:0008006" key="2">
    <source>
        <dbReference type="Google" id="ProtNLM"/>
    </source>
</evidence>
<gene>
    <name evidence="1" type="ORF">BECKDK2373B_GA0170837_11904</name>
</gene>
<dbReference type="AlphaFoldDB" id="A0A450TJ42"/>
<accession>A0A450TJ42</accession>
<protein>
    <recommendedName>
        <fullName evidence="2">PIN domain-containing protein</fullName>
    </recommendedName>
</protein>
<dbReference type="SUPFAM" id="SSF88723">
    <property type="entry name" value="PIN domain-like"/>
    <property type="match status" value="1"/>
</dbReference>
<reference evidence="1" key="1">
    <citation type="submission" date="2019-02" db="EMBL/GenBank/DDBJ databases">
        <authorList>
            <person name="Gruber-Vodicka R. H."/>
            <person name="Seah K. B. B."/>
        </authorList>
    </citation>
    <scope>NUCLEOTIDE SEQUENCE</scope>
    <source>
        <strain evidence="1">BECK_DK47</strain>
    </source>
</reference>
<sequence>MTARSKNQKSFELYAKVTLHSLTALKMSSKCSFIPYKLRFFIHFRLVMKHNPCFCLAQRGNEKYQHKEKEFMDYRFPDVHGEKTRPTDLSTLFPDEPENLPNGSGRSLSMMRLPELSSIIYKPLKREHTLIEFRNILIAATAIAENPCLATLNTKHFKRIEEINLLEIRSAENKNVRF</sequence>